<name>A0ABW5F057_9BURK</name>
<evidence type="ECO:0000313" key="2">
    <source>
        <dbReference type="Proteomes" id="UP001597287"/>
    </source>
</evidence>
<dbReference type="Proteomes" id="UP001597287">
    <property type="component" value="Unassembled WGS sequence"/>
</dbReference>
<organism evidence="1 2">
    <name type="scientific">Delftia deserti</name>
    <dbReference type="NCBI Taxonomy" id="1651218"/>
    <lineage>
        <taxon>Bacteria</taxon>
        <taxon>Pseudomonadati</taxon>
        <taxon>Pseudomonadota</taxon>
        <taxon>Betaproteobacteria</taxon>
        <taxon>Burkholderiales</taxon>
        <taxon>Comamonadaceae</taxon>
        <taxon>Delftia</taxon>
    </lineage>
</organism>
<feature type="non-terminal residue" evidence="1">
    <location>
        <position position="1"/>
    </location>
</feature>
<sequence>HPNHCSALAAAQQGSLMTATKQQPEMILASSPEAASIQTVTGWVSRGGRFWGNDEHMARYCGSTHRLCEANPEHGPVENRSYCEACHAEKNETKWQAMPKAPLSEELLPLCVFDSDRYFFDLDDLSDWLEEHELNPADVRLVQCKPVHAQPIDPNEHFMDDLPEDGEVPDELREAFDVLNAVIATCKPLCWRPANELGVLLPADFLNPADTTEQAA</sequence>
<dbReference type="EMBL" id="JBHUIG010000062">
    <property type="protein sequence ID" value="MFD2323501.1"/>
    <property type="molecule type" value="Genomic_DNA"/>
</dbReference>
<dbReference type="RefSeq" id="WP_386849687.1">
    <property type="nucleotide sequence ID" value="NZ_JBHUIG010000062.1"/>
</dbReference>
<accession>A0ABW5F057</accession>
<evidence type="ECO:0000313" key="1">
    <source>
        <dbReference type="EMBL" id="MFD2323501.1"/>
    </source>
</evidence>
<protein>
    <submittedName>
        <fullName evidence="1">Uncharacterized protein</fullName>
    </submittedName>
</protein>
<comment type="caution">
    <text evidence="1">The sequence shown here is derived from an EMBL/GenBank/DDBJ whole genome shotgun (WGS) entry which is preliminary data.</text>
</comment>
<proteinExistence type="predicted"/>
<keyword evidence="2" id="KW-1185">Reference proteome</keyword>
<reference evidence="2" key="1">
    <citation type="journal article" date="2019" name="Int. J. Syst. Evol. Microbiol.">
        <title>The Global Catalogue of Microorganisms (GCM) 10K type strain sequencing project: providing services to taxonomists for standard genome sequencing and annotation.</title>
        <authorList>
            <consortium name="The Broad Institute Genomics Platform"/>
            <consortium name="The Broad Institute Genome Sequencing Center for Infectious Disease"/>
            <person name="Wu L."/>
            <person name="Ma J."/>
        </authorList>
    </citation>
    <scope>NUCLEOTIDE SEQUENCE [LARGE SCALE GENOMIC DNA]</scope>
    <source>
        <strain evidence="2">CCUG 62793</strain>
    </source>
</reference>
<gene>
    <name evidence="1" type="ORF">ACFSPV_32940</name>
</gene>